<dbReference type="InterPro" id="IPR009057">
    <property type="entry name" value="Homeodomain-like_sf"/>
</dbReference>
<evidence type="ECO:0000259" key="12">
    <source>
        <dbReference type="PROSITE" id="PS50045"/>
    </source>
</evidence>
<dbReference type="Gene3D" id="1.10.8.60">
    <property type="match status" value="1"/>
</dbReference>
<dbReference type="AlphaFoldDB" id="A0A655BZG3"/>
<organism evidence="13 14">
    <name type="scientific">Salmonella enterica subsp. enterica serovar Bovismorbificans</name>
    <dbReference type="NCBI Taxonomy" id="58097"/>
    <lineage>
        <taxon>Bacteria</taxon>
        <taxon>Pseudomonadati</taxon>
        <taxon>Pseudomonadota</taxon>
        <taxon>Gammaproteobacteria</taxon>
        <taxon>Enterobacterales</taxon>
        <taxon>Enterobacteriaceae</taxon>
        <taxon>Salmonella</taxon>
    </lineage>
</organism>
<keyword evidence="6" id="KW-0067">ATP-binding</keyword>
<comment type="subcellular location">
    <subcellularLocation>
        <location evidence="1">Cytoplasm</location>
    </subcellularLocation>
</comment>
<keyword evidence="4" id="KW-0597">Phosphoprotein</keyword>
<dbReference type="InterPro" id="IPR002197">
    <property type="entry name" value="HTH_Fis"/>
</dbReference>
<dbReference type="GO" id="GO:0005524">
    <property type="term" value="F:ATP binding"/>
    <property type="evidence" value="ECO:0007669"/>
    <property type="project" value="UniProtKB-KW"/>
</dbReference>
<dbReference type="PANTHER" id="PTHR32071:SF95">
    <property type="entry name" value="DNA-BINDING TRANSCRIPTIONAL REGULATOR NTRC"/>
    <property type="match status" value="1"/>
</dbReference>
<dbReference type="GO" id="GO:0000160">
    <property type="term" value="P:phosphorelay signal transduction system"/>
    <property type="evidence" value="ECO:0007669"/>
    <property type="project" value="UniProtKB-KW"/>
</dbReference>
<dbReference type="Pfam" id="PF25601">
    <property type="entry name" value="AAA_lid_14"/>
    <property type="match status" value="1"/>
</dbReference>
<evidence type="ECO:0000256" key="6">
    <source>
        <dbReference type="ARBA" id="ARBA00022840"/>
    </source>
</evidence>
<dbReference type="Pfam" id="PF02954">
    <property type="entry name" value="HTH_8"/>
    <property type="match status" value="1"/>
</dbReference>
<sequence>MGGYAPVKVDVRIIAATHQNLERRVQEGKFREDLFHRLNVIRIHLPPLRERREDIPRLARHFLQVAARELGVEAKLLHPETETALTRLAWPGNVRQLENTCRWLTVMAAGQEVLIQDLPGELFEASTPDSPSHLPPDSWATLLAQWADRALRSGHQNLLSEAQPELERTLLTTALRHTQGHKQEAARLLGWGRNTLTRKLKELGME</sequence>
<dbReference type="Proteomes" id="UP000041314">
    <property type="component" value="Unassembled WGS sequence"/>
</dbReference>
<evidence type="ECO:0000313" key="14">
    <source>
        <dbReference type="Proteomes" id="UP000041314"/>
    </source>
</evidence>
<dbReference type="SUPFAM" id="SSF52540">
    <property type="entry name" value="P-loop containing nucleoside triphosphate hydrolases"/>
    <property type="match status" value="1"/>
</dbReference>
<dbReference type="SUPFAM" id="SSF46689">
    <property type="entry name" value="Homeodomain-like"/>
    <property type="match status" value="1"/>
</dbReference>
<dbReference type="GO" id="GO:0005737">
    <property type="term" value="C:cytoplasm"/>
    <property type="evidence" value="ECO:0007669"/>
    <property type="project" value="UniProtKB-SubCell"/>
</dbReference>
<keyword evidence="9" id="KW-0238">DNA-binding</keyword>
<dbReference type="FunFam" id="1.10.10.60:FF:000088">
    <property type="entry name" value="DNA-binding transcriptional regulator NtrC"/>
    <property type="match status" value="1"/>
</dbReference>
<dbReference type="EMBL" id="CQPA01000006">
    <property type="protein sequence ID" value="CNT87817.1"/>
    <property type="molecule type" value="Genomic_DNA"/>
</dbReference>
<protein>
    <submittedName>
        <fullName evidence="13">Two-component system, response regulator</fullName>
    </submittedName>
</protein>
<keyword evidence="2" id="KW-0963">Cytoplasm</keyword>
<dbReference type="InterPro" id="IPR058031">
    <property type="entry name" value="AAA_lid_NorR"/>
</dbReference>
<evidence type="ECO:0000256" key="8">
    <source>
        <dbReference type="ARBA" id="ARBA00023015"/>
    </source>
</evidence>
<keyword evidence="11" id="KW-0804">Transcription</keyword>
<dbReference type="GO" id="GO:0006355">
    <property type="term" value="P:regulation of DNA-templated transcription"/>
    <property type="evidence" value="ECO:0007669"/>
    <property type="project" value="InterPro"/>
</dbReference>
<dbReference type="InterPro" id="IPR025944">
    <property type="entry name" value="Sigma_54_int_dom_CS"/>
</dbReference>
<name>A0A655BZG3_SALET</name>
<dbReference type="Pfam" id="PF00158">
    <property type="entry name" value="Sigma54_activat"/>
    <property type="match status" value="1"/>
</dbReference>
<evidence type="ECO:0000256" key="7">
    <source>
        <dbReference type="ARBA" id="ARBA00023012"/>
    </source>
</evidence>
<keyword evidence="3" id="KW-0678">Repressor</keyword>
<evidence type="ECO:0000256" key="3">
    <source>
        <dbReference type="ARBA" id="ARBA00022491"/>
    </source>
</evidence>
<dbReference type="Gene3D" id="3.40.50.300">
    <property type="entry name" value="P-loop containing nucleotide triphosphate hydrolases"/>
    <property type="match status" value="1"/>
</dbReference>
<dbReference type="PANTHER" id="PTHR32071">
    <property type="entry name" value="TRANSCRIPTIONAL REGULATORY PROTEIN"/>
    <property type="match status" value="1"/>
</dbReference>
<evidence type="ECO:0000256" key="2">
    <source>
        <dbReference type="ARBA" id="ARBA00022490"/>
    </source>
</evidence>
<evidence type="ECO:0000313" key="13">
    <source>
        <dbReference type="EMBL" id="CNT87817.1"/>
    </source>
</evidence>
<dbReference type="PROSITE" id="PS00688">
    <property type="entry name" value="SIGMA54_INTERACT_3"/>
    <property type="match status" value="1"/>
</dbReference>
<dbReference type="FunFam" id="1.10.8.60:FF:000014">
    <property type="entry name" value="DNA-binding transcriptional regulator NtrC"/>
    <property type="match status" value="1"/>
</dbReference>
<proteinExistence type="predicted"/>
<dbReference type="InterPro" id="IPR002078">
    <property type="entry name" value="Sigma_54_int"/>
</dbReference>
<evidence type="ECO:0000256" key="10">
    <source>
        <dbReference type="ARBA" id="ARBA00023159"/>
    </source>
</evidence>
<reference evidence="13 14" key="1">
    <citation type="submission" date="2015-03" db="EMBL/GenBank/DDBJ databases">
        <authorList>
            <consortium name="Pathogen Informatics"/>
        </authorList>
    </citation>
    <scope>NUCLEOTIDE SEQUENCE [LARGE SCALE GENOMIC DNA]</scope>
    <source>
        <strain evidence="13 14">A1104</strain>
    </source>
</reference>
<keyword evidence="7" id="KW-0902">Two-component regulatory system</keyword>
<dbReference type="PRINTS" id="PR01590">
    <property type="entry name" value="HTHFIS"/>
</dbReference>
<evidence type="ECO:0000256" key="11">
    <source>
        <dbReference type="ARBA" id="ARBA00023163"/>
    </source>
</evidence>
<evidence type="ECO:0000256" key="4">
    <source>
        <dbReference type="ARBA" id="ARBA00022553"/>
    </source>
</evidence>
<accession>A0A655BZG3</accession>
<keyword evidence="8" id="KW-0805">Transcription regulation</keyword>
<gene>
    <name evidence="13" type="primary">glnG</name>
    <name evidence="13" type="ORF">ERS008198_01326</name>
</gene>
<evidence type="ECO:0000256" key="9">
    <source>
        <dbReference type="ARBA" id="ARBA00023125"/>
    </source>
</evidence>
<dbReference type="InterPro" id="IPR027417">
    <property type="entry name" value="P-loop_NTPase"/>
</dbReference>
<dbReference type="PROSITE" id="PS50045">
    <property type="entry name" value="SIGMA54_INTERACT_4"/>
    <property type="match status" value="1"/>
</dbReference>
<evidence type="ECO:0000256" key="5">
    <source>
        <dbReference type="ARBA" id="ARBA00022741"/>
    </source>
</evidence>
<keyword evidence="10" id="KW-0010">Activator</keyword>
<dbReference type="GO" id="GO:0043565">
    <property type="term" value="F:sequence-specific DNA binding"/>
    <property type="evidence" value="ECO:0007669"/>
    <property type="project" value="InterPro"/>
</dbReference>
<evidence type="ECO:0000256" key="1">
    <source>
        <dbReference type="ARBA" id="ARBA00004496"/>
    </source>
</evidence>
<keyword evidence="5" id="KW-0547">Nucleotide-binding</keyword>
<dbReference type="Gene3D" id="1.10.10.60">
    <property type="entry name" value="Homeodomain-like"/>
    <property type="match status" value="1"/>
</dbReference>
<feature type="domain" description="Sigma-54 factor interaction" evidence="12">
    <location>
        <begin position="1"/>
        <end position="106"/>
    </location>
</feature>